<accession>A0ABU7V393</accession>
<dbReference type="SUPFAM" id="SSF46894">
    <property type="entry name" value="C-terminal effector domain of the bipartite response regulators"/>
    <property type="match status" value="1"/>
</dbReference>
<dbReference type="InterPro" id="IPR001789">
    <property type="entry name" value="Sig_transdc_resp-reg_receiver"/>
</dbReference>
<evidence type="ECO:0000259" key="9">
    <source>
        <dbReference type="PROSITE" id="PS51755"/>
    </source>
</evidence>
<dbReference type="PANTHER" id="PTHR48111">
    <property type="entry name" value="REGULATOR OF RPOS"/>
    <property type="match status" value="1"/>
</dbReference>
<keyword evidence="4" id="KW-0804">Transcription</keyword>
<dbReference type="InterPro" id="IPR011006">
    <property type="entry name" value="CheY-like_superfamily"/>
</dbReference>
<dbReference type="InterPro" id="IPR016032">
    <property type="entry name" value="Sig_transdc_resp-reg_C-effctor"/>
</dbReference>
<dbReference type="InterPro" id="IPR001867">
    <property type="entry name" value="OmpR/PhoB-type_DNA-bd"/>
</dbReference>
<feature type="domain" description="Response regulatory" evidence="8">
    <location>
        <begin position="10"/>
        <end position="123"/>
    </location>
</feature>
<protein>
    <submittedName>
        <fullName evidence="10">Response regulator</fullName>
    </submittedName>
</protein>
<feature type="domain" description="OmpR/PhoB-type" evidence="9">
    <location>
        <begin position="273"/>
        <end position="379"/>
    </location>
</feature>
<dbReference type="Pfam" id="PF00486">
    <property type="entry name" value="Trans_reg_C"/>
    <property type="match status" value="1"/>
</dbReference>
<keyword evidence="11" id="KW-1185">Reference proteome</keyword>
<keyword evidence="2" id="KW-0805">Transcription regulation</keyword>
<dbReference type="Pfam" id="PF00072">
    <property type="entry name" value="Response_reg"/>
    <property type="match status" value="1"/>
</dbReference>
<dbReference type="PANTHER" id="PTHR48111:SF4">
    <property type="entry name" value="DNA-BINDING DUAL TRANSCRIPTIONAL REGULATOR OMPR"/>
    <property type="match status" value="1"/>
</dbReference>
<dbReference type="SMART" id="SM00862">
    <property type="entry name" value="Trans_reg_C"/>
    <property type="match status" value="1"/>
</dbReference>
<dbReference type="SUPFAM" id="SSF52172">
    <property type="entry name" value="CheY-like"/>
    <property type="match status" value="1"/>
</dbReference>
<sequence length="388" mass="41079">MSTDAGVSKTAVIVEDDPQIRHILAETLEAAGFSTVSVGNGIDGVRAVLSYQPLITTLDVNMPGIDGFEAARRIRAQSDTYIIMLTGLEDEADVVLGLGAGADEYIVKPFRPRELRARIEALLRRPRQTPTAAQPPAQAPSGPSFPGARPAIVTQPAAPSAVPPAAQQPFATIDATGAVTPGDPAQAPGQHPAQAPYPAGQQPTQAPPQPGYPAQHPGYPQPGGAQPYYPPTPQAPVDPPGAGGNQQPPGSQLVARTPPNAPVPGPGGHHLGPHTLVHRDLVLDPDSRIVLVGNREVELTRTEFELLATLMESKRRVRSKADLTLVLRGESYVTSYFVGDADKRAIEAHMTNLRRKLGDDPNNPRYVETVRGVGYRMTAENVAPPPGQ</sequence>
<dbReference type="SMART" id="SM00448">
    <property type="entry name" value="REC"/>
    <property type="match status" value="1"/>
</dbReference>
<dbReference type="InterPro" id="IPR039420">
    <property type="entry name" value="WalR-like"/>
</dbReference>
<dbReference type="Proteomes" id="UP001351900">
    <property type="component" value="Unassembled WGS sequence"/>
</dbReference>
<name>A0ABU7V393_9MICO</name>
<dbReference type="Gene3D" id="3.40.50.2300">
    <property type="match status" value="1"/>
</dbReference>
<dbReference type="InterPro" id="IPR036388">
    <property type="entry name" value="WH-like_DNA-bd_sf"/>
</dbReference>
<feature type="compositionally biased region" description="Low complexity" evidence="7">
    <location>
        <begin position="181"/>
        <end position="204"/>
    </location>
</feature>
<feature type="compositionally biased region" description="Pro residues" evidence="7">
    <location>
        <begin position="228"/>
        <end position="239"/>
    </location>
</feature>
<evidence type="ECO:0000256" key="6">
    <source>
        <dbReference type="PROSITE-ProRule" id="PRU01091"/>
    </source>
</evidence>
<evidence type="ECO:0000256" key="2">
    <source>
        <dbReference type="ARBA" id="ARBA00023015"/>
    </source>
</evidence>
<dbReference type="RefSeq" id="WP_292734335.1">
    <property type="nucleotide sequence ID" value="NZ_BAAAUO010000005.1"/>
</dbReference>
<evidence type="ECO:0000256" key="4">
    <source>
        <dbReference type="ARBA" id="ARBA00023163"/>
    </source>
</evidence>
<dbReference type="EMBL" id="JAZHOV010000002">
    <property type="protein sequence ID" value="MEF2254075.1"/>
    <property type="molecule type" value="Genomic_DNA"/>
</dbReference>
<gene>
    <name evidence="10" type="ORF">V2V91_02845</name>
</gene>
<feature type="modified residue" description="4-aspartylphosphate" evidence="5">
    <location>
        <position position="59"/>
    </location>
</feature>
<evidence type="ECO:0000313" key="11">
    <source>
        <dbReference type="Proteomes" id="UP001351900"/>
    </source>
</evidence>
<dbReference type="CDD" id="cd17574">
    <property type="entry name" value="REC_OmpR"/>
    <property type="match status" value="1"/>
</dbReference>
<evidence type="ECO:0000256" key="3">
    <source>
        <dbReference type="ARBA" id="ARBA00023125"/>
    </source>
</evidence>
<feature type="region of interest" description="Disordered" evidence="7">
    <location>
        <begin position="125"/>
        <end position="151"/>
    </location>
</feature>
<feature type="compositionally biased region" description="Low complexity" evidence="7">
    <location>
        <begin position="128"/>
        <end position="148"/>
    </location>
</feature>
<dbReference type="CDD" id="cd00383">
    <property type="entry name" value="trans_reg_C"/>
    <property type="match status" value="1"/>
</dbReference>
<feature type="region of interest" description="Disordered" evidence="7">
    <location>
        <begin position="175"/>
        <end position="274"/>
    </location>
</feature>
<feature type="DNA-binding region" description="OmpR/PhoB-type" evidence="6">
    <location>
        <begin position="273"/>
        <end position="379"/>
    </location>
</feature>
<evidence type="ECO:0000259" key="8">
    <source>
        <dbReference type="PROSITE" id="PS50110"/>
    </source>
</evidence>
<dbReference type="PROSITE" id="PS50110">
    <property type="entry name" value="RESPONSE_REGULATORY"/>
    <property type="match status" value="1"/>
</dbReference>
<comment type="caution">
    <text evidence="10">The sequence shown here is derived from an EMBL/GenBank/DDBJ whole genome shotgun (WGS) entry which is preliminary data.</text>
</comment>
<keyword evidence="3 6" id="KW-0238">DNA-binding</keyword>
<keyword evidence="1 5" id="KW-0597">Phosphoprotein</keyword>
<dbReference type="PROSITE" id="PS51755">
    <property type="entry name" value="OMPR_PHOB"/>
    <property type="match status" value="1"/>
</dbReference>
<evidence type="ECO:0000256" key="7">
    <source>
        <dbReference type="SAM" id="MobiDB-lite"/>
    </source>
</evidence>
<evidence type="ECO:0000256" key="5">
    <source>
        <dbReference type="PROSITE-ProRule" id="PRU00169"/>
    </source>
</evidence>
<organism evidence="10 11">
    <name type="scientific">Microbacterium schleiferi</name>
    <dbReference type="NCBI Taxonomy" id="69362"/>
    <lineage>
        <taxon>Bacteria</taxon>
        <taxon>Bacillati</taxon>
        <taxon>Actinomycetota</taxon>
        <taxon>Actinomycetes</taxon>
        <taxon>Micrococcales</taxon>
        <taxon>Microbacteriaceae</taxon>
        <taxon>Microbacterium</taxon>
    </lineage>
</organism>
<proteinExistence type="predicted"/>
<evidence type="ECO:0000313" key="10">
    <source>
        <dbReference type="EMBL" id="MEF2254075.1"/>
    </source>
</evidence>
<evidence type="ECO:0000256" key="1">
    <source>
        <dbReference type="ARBA" id="ARBA00022553"/>
    </source>
</evidence>
<feature type="compositionally biased region" description="Low complexity" evidence="7">
    <location>
        <begin position="212"/>
        <end position="227"/>
    </location>
</feature>
<reference evidence="10 11" key="1">
    <citation type="submission" date="2024-01" db="EMBL/GenBank/DDBJ databases">
        <title>the genome sequence of strain Microbacterium schleiferi NBRC 15075.</title>
        <authorList>
            <person name="Ding Y."/>
            <person name="Zhang G."/>
        </authorList>
    </citation>
    <scope>NUCLEOTIDE SEQUENCE [LARGE SCALE GENOMIC DNA]</scope>
    <source>
        <strain evidence="10 11">NBRC 15075</strain>
    </source>
</reference>
<dbReference type="Gene3D" id="1.10.10.10">
    <property type="entry name" value="Winged helix-like DNA-binding domain superfamily/Winged helix DNA-binding domain"/>
    <property type="match status" value="1"/>
</dbReference>